<keyword evidence="7" id="KW-1185">Reference proteome</keyword>
<keyword evidence="4 5" id="KW-0472">Membrane</keyword>
<comment type="subcellular location">
    <subcellularLocation>
        <location evidence="1">Membrane</location>
        <topology evidence="1">Multi-pass membrane protein</topology>
    </subcellularLocation>
</comment>
<protein>
    <submittedName>
        <fullName evidence="6">Organic solute transporter Ostalpha-domain-containing protein</fullName>
    </submittedName>
</protein>
<evidence type="ECO:0000256" key="4">
    <source>
        <dbReference type="ARBA" id="ARBA00023136"/>
    </source>
</evidence>
<feature type="transmembrane region" description="Helical" evidence="5">
    <location>
        <begin position="173"/>
        <end position="194"/>
    </location>
</feature>
<evidence type="ECO:0000256" key="2">
    <source>
        <dbReference type="ARBA" id="ARBA00022692"/>
    </source>
</evidence>
<evidence type="ECO:0000313" key="7">
    <source>
        <dbReference type="Proteomes" id="UP001201163"/>
    </source>
</evidence>
<evidence type="ECO:0000313" key="6">
    <source>
        <dbReference type="EMBL" id="KAH8996259.1"/>
    </source>
</evidence>
<dbReference type="GO" id="GO:0016020">
    <property type="term" value="C:membrane"/>
    <property type="evidence" value="ECO:0007669"/>
    <property type="project" value="UniProtKB-SubCell"/>
</dbReference>
<organism evidence="6 7">
    <name type="scientific">Lactarius akahatsu</name>
    <dbReference type="NCBI Taxonomy" id="416441"/>
    <lineage>
        <taxon>Eukaryota</taxon>
        <taxon>Fungi</taxon>
        <taxon>Dikarya</taxon>
        <taxon>Basidiomycota</taxon>
        <taxon>Agaricomycotina</taxon>
        <taxon>Agaricomycetes</taxon>
        <taxon>Russulales</taxon>
        <taxon>Russulaceae</taxon>
        <taxon>Lactarius</taxon>
    </lineage>
</organism>
<dbReference type="Proteomes" id="UP001201163">
    <property type="component" value="Unassembled WGS sequence"/>
</dbReference>
<dbReference type="EMBL" id="JAKELL010000009">
    <property type="protein sequence ID" value="KAH8996259.1"/>
    <property type="molecule type" value="Genomic_DNA"/>
</dbReference>
<keyword evidence="2 5" id="KW-0812">Transmembrane</keyword>
<evidence type="ECO:0000256" key="1">
    <source>
        <dbReference type="ARBA" id="ARBA00004141"/>
    </source>
</evidence>
<name>A0AAD4LMR7_9AGAM</name>
<dbReference type="AlphaFoldDB" id="A0AAD4LMR7"/>
<sequence>MVVRVMLMVPIYAVSSLISLFSLDVAFIIDAIRDVYEAFVIYCFFQLLLGYLGGERSLLILVHGRQPKAPPFPMNVFQRELDVSDPYTFLFLKRGILQYVQLKPLLAIASLALKASGKYNEGEFRIDSGYLYVSIVYNISICLSLYCLAMFWLSINEDLKPYRPMPKFLCVKGILFFSFWQATGVSLLVSLGAIKRLGPYTDKEHISLGLTDTLICLEMPFFAIAHLVAFSYHDYIDNKLAYVGRMPMRHAFRDAFGFKDVFEDARATLDGQGMDYREFEPSEGQMHQGLGRGRRIRAGLRYSRGGRRKYWLPQVSGPNPIERTSEDSIHEPLLTENTSSVHQVAGTADEETLTFDLTFRSLDPEDEELFTSSRQYLFGDYNYPCIDASSEAARAEMWDEEERILSNERSAWFADHHGHRVLATTGYGAVGVSGLQQDRSCTPSIRPSFVAADDPKTGLETIGDRESARYRRKRILMPRLGLGASPSSVISHVQTDSVSTTPGHTAVRSRPDAVDLVTEDHRTPGAVVAHEYQHTEPESYDARRPVSRWLVSPPEVGADVRGETDSSLVQSTAHWIAEETGTEARVAAGIVVRFETPPQAQPEIAGAVNLYDDDENPWT</sequence>
<evidence type="ECO:0000256" key="3">
    <source>
        <dbReference type="ARBA" id="ARBA00022989"/>
    </source>
</evidence>
<comment type="caution">
    <text evidence="6">The sequence shown here is derived from an EMBL/GenBank/DDBJ whole genome shotgun (WGS) entry which is preliminary data.</text>
</comment>
<feature type="transmembrane region" description="Helical" evidence="5">
    <location>
        <begin position="35"/>
        <end position="53"/>
    </location>
</feature>
<dbReference type="InterPro" id="IPR005178">
    <property type="entry name" value="Ostalpha/TMEM184C"/>
</dbReference>
<dbReference type="Pfam" id="PF03619">
    <property type="entry name" value="Solute_trans_a"/>
    <property type="match status" value="1"/>
</dbReference>
<dbReference type="SMART" id="SM01417">
    <property type="entry name" value="Solute_trans_a"/>
    <property type="match status" value="1"/>
</dbReference>
<feature type="transmembrane region" description="Helical" evidence="5">
    <location>
        <begin position="130"/>
        <end position="153"/>
    </location>
</feature>
<accession>A0AAD4LMR7</accession>
<feature type="transmembrane region" description="Helical" evidence="5">
    <location>
        <begin position="206"/>
        <end position="232"/>
    </location>
</feature>
<reference evidence="6" key="1">
    <citation type="submission" date="2022-01" db="EMBL/GenBank/DDBJ databases">
        <title>Comparative genomics reveals a dynamic genome evolution in the ectomycorrhizal milk-cap (Lactarius) mushrooms.</title>
        <authorList>
            <consortium name="DOE Joint Genome Institute"/>
            <person name="Lebreton A."/>
            <person name="Tang N."/>
            <person name="Kuo A."/>
            <person name="LaButti K."/>
            <person name="Drula E."/>
            <person name="Barry K."/>
            <person name="Clum A."/>
            <person name="Lipzen A."/>
            <person name="Mousain D."/>
            <person name="Ng V."/>
            <person name="Wang R."/>
            <person name="Wang X."/>
            <person name="Dai Y."/>
            <person name="Henrissat B."/>
            <person name="Grigoriev I.V."/>
            <person name="Guerin-Laguette A."/>
            <person name="Yu F."/>
            <person name="Martin F.M."/>
        </authorList>
    </citation>
    <scope>NUCLEOTIDE SEQUENCE</scope>
    <source>
        <strain evidence="6">QP</strain>
    </source>
</reference>
<evidence type="ECO:0000256" key="5">
    <source>
        <dbReference type="SAM" id="Phobius"/>
    </source>
</evidence>
<keyword evidence="3 5" id="KW-1133">Transmembrane helix</keyword>
<gene>
    <name evidence="6" type="ORF">EDB92DRAFT_1933763</name>
</gene>
<dbReference type="PANTHER" id="PTHR23423">
    <property type="entry name" value="ORGANIC SOLUTE TRANSPORTER-RELATED"/>
    <property type="match status" value="1"/>
</dbReference>
<proteinExistence type="predicted"/>
<feature type="transmembrane region" description="Helical" evidence="5">
    <location>
        <begin position="7"/>
        <end position="29"/>
    </location>
</feature>